<feature type="domain" description="Major facilitator superfamily (MFS) profile" evidence="8">
    <location>
        <begin position="226"/>
        <end position="411"/>
    </location>
</feature>
<dbReference type="Gene3D" id="1.20.1250.20">
    <property type="entry name" value="MFS general substrate transporter like domains"/>
    <property type="match status" value="1"/>
</dbReference>
<dbReference type="RefSeq" id="WP_175441436.1">
    <property type="nucleotide sequence ID" value="NZ_FMDM01000012.1"/>
</dbReference>
<accession>A0A1C5JP98</accession>
<feature type="transmembrane region" description="Helical" evidence="7">
    <location>
        <begin position="380"/>
        <end position="400"/>
    </location>
</feature>
<dbReference type="GO" id="GO:0005886">
    <property type="term" value="C:plasma membrane"/>
    <property type="evidence" value="ECO:0007669"/>
    <property type="project" value="UniProtKB-SubCell"/>
</dbReference>
<evidence type="ECO:0000256" key="1">
    <source>
        <dbReference type="ARBA" id="ARBA00004651"/>
    </source>
</evidence>
<dbReference type="CDD" id="cd06173">
    <property type="entry name" value="MFS_MefA_like"/>
    <property type="match status" value="1"/>
</dbReference>
<dbReference type="PROSITE" id="PS50850">
    <property type="entry name" value="MFS"/>
    <property type="match status" value="1"/>
</dbReference>
<dbReference type="EMBL" id="FMDM01000012">
    <property type="protein sequence ID" value="SCG72390.1"/>
    <property type="molecule type" value="Genomic_DNA"/>
</dbReference>
<dbReference type="SUPFAM" id="SSF103473">
    <property type="entry name" value="MFS general substrate transporter"/>
    <property type="match status" value="1"/>
</dbReference>
<organism evidence="9 10">
    <name type="scientific">Micromonospora humi</name>
    <dbReference type="NCBI Taxonomy" id="745366"/>
    <lineage>
        <taxon>Bacteria</taxon>
        <taxon>Bacillati</taxon>
        <taxon>Actinomycetota</taxon>
        <taxon>Actinomycetes</taxon>
        <taxon>Micromonosporales</taxon>
        <taxon>Micromonosporaceae</taxon>
        <taxon>Micromonospora</taxon>
    </lineage>
</organism>
<proteinExistence type="predicted"/>
<dbReference type="InterPro" id="IPR010290">
    <property type="entry name" value="TM_effector"/>
</dbReference>
<keyword evidence="2" id="KW-0813">Transport</keyword>
<dbReference type="InterPro" id="IPR020846">
    <property type="entry name" value="MFS_dom"/>
</dbReference>
<feature type="transmembrane region" description="Helical" evidence="7">
    <location>
        <begin position="316"/>
        <end position="338"/>
    </location>
</feature>
<feature type="transmembrane region" description="Helical" evidence="7">
    <location>
        <begin position="83"/>
        <end position="103"/>
    </location>
</feature>
<feature type="transmembrane region" description="Helical" evidence="7">
    <location>
        <begin position="293"/>
        <end position="310"/>
    </location>
</feature>
<keyword evidence="5 7" id="KW-1133">Transmembrane helix</keyword>
<dbReference type="Proteomes" id="UP000199360">
    <property type="component" value="Unassembled WGS sequence"/>
</dbReference>
<feature type="transmembrane region" description="Helical" evidence="7">
    <location>
        <begin position="21"/>
        <end position="44"/>
    </location>
</feature>
<dbReference type="Pfam" id="PF05977">
    <property type="entry name" value="MFS_3"/>
    <property type="match status" value="1"/>
</dbReference>
<evidence type="ECO:0000256" key="3">
    <source>
        <dbReference type="ARBA" id="ARBA00022475"/>
    </source>
</evidence>
<evidence type="ECO:0000256" key="6">
    <source>
        <dbReference type="ARBA" id="ARBA00023136"/>
    </source>
</evidence>
<evidence type="ECO:0000256" key="7">
    <source>
        <dbReference type="SAM" id="Phobius"/>
    </source>
</evidence>
<evidence type="ECO:0000256" key="4">
    <source>
        <dbReference type="ARBA" id="ARBA00022692"/>
    </source>
</evidence>
<protein>
    <submittedName>
        <fullName evidence="9">Predicted arabinose efflux permease, MFS family</fullName>
    </submittedName>
</protein>
<dbReference type="STRING" id="745366.GA0070213_112178"/>
<feature type="transmembrane region" description="Helical" evidence="7">
    <location>
        <begin position="56"/>
        <end position="76"/>
    </location>
</feature>
<evidence type="ECO:0000259" key="8">
    <source>
        <dbReference type="PROSITE" id="PS50850"/>
    </source>
</evidence>
<keyword evidence="4 7" id="KW-0812">Transmembrane</keyword>
<dbReference type="InterPro" id="IPR036259">
    <property type="entry name" value="MFS_trans_sf"/>
</dbReference>
<dbReference type="PANTHER" id="PTHR23513">
    <property type="entry name" value="INTEGRAL MEMBRANE EFFLUX PROTEIN-RELATED"/>
    <property type="match status" value="1"/>
</dbReference>
<dbReference type="AlphaFoldDB" id="A0A1C5JP98"/>
<dbReference type="PANTHER" id="PTHR23513:SF6">
    <property type="entry name" value="MAJOR FACILITATOR SUPERFAMILY ASSOCIATED DOMAIN-CONTAINING PROTEIN"/>
    <property type="match status" value="1"/>
</dbReference>
<feature type="transmembrane region" description="Helical" evidence="7">
    <location>
        <begin position="228"/>
        <end position="248"/>
    </location>
</feature>
<sequence length="411" mass="43075">MTATVTPAQLNPFRLPSYRRYLAGTTVFSMGNGAQFIAASWLTLKLGGGAESVAMTLVWTTVPGILLAPFIGVIVDRVNRRRLATLVSALRAVALCLVPAIAATGTLELWHVYLTAALVGLADRVYRPATQALLAEVVPVAGLLRANSAASVGTQVGAAAGAALAGLLITVISPADVILVNAAGSVLSAVCVGAMSGGGAHRTDRGRRRYLDDVRDGWRYIVEHPHIIVINMTALSLLTTLRTINVLLAPFVDRVLHAGSQGFGLIDSSYAVGAIVGASLLPFVVGRAGRPKVMLGSLALLAAALTAFSFAGNVPTAMACYTLIGLGFATYGLFVTMTQEQVALDYQGRVQSLFQVLFGVVSLAVYVVTGNLAEMFGERVLYLSQAVIMLATTAYACAMMHHLTLVASRED</sequence>
<feature type="transmembrane region" description="Helical" evidence="7">
    <location>
        <begin position="268"/>
        <end position="286"/>
    </location>
</feature>
<keyword evidence="3" id="KW-1003">Cell membrane</keyword>
<evidence type="ECO:0000313" key="9">
    <source>
        <dbReference type="EMBL" id="SCG72390.1"/>
    </source>
</evidence>
<reference evidence="10" key="1">
    <citation type="submission" date="2016-06" db="EMBL/GenBank/DDBJ databases">
        <authorList>
            <person name="Varghese N."/>
            <person name="Submissions Spin"/>
        </authorList>
    </citation>
    <scope>NUCLEOTIDE SEQUENCE [LARGE SCALE GENOMIC DNA]</scope>
    <source>
        <strain evidence="10">DSM 45647</strain>
    </source>
</reference>
<evidence type="ECO:0000256" key="2">
    <source>
        <dbReference type="ARBA" id="ARBA00022448"/>
    </source>
</evidence>
<keyword evidence="6 7" id="KW-0472">Membrane</keyword>
<comment type="subcellular location">
    <subcellularLocation>
        <location evidence="1">Cell membrane</location>
        <topology evidence="1">Multi-pass membrane protein</topology>
    </subcellularLocation>
</comment>
<keyword evidence="10" id="KW-1185">Reference proteome</keyword>
<gene>
    <name evidence="9" type="ORF">GA0070213_112178</name>
</gene>
<feature type="transmembrane region" description="Helical" evidence="7">
    <location>
        <begin position="350"/>
        <end position="368"/>
    </location>
</feature>
<name>A0A1C5JP98_9ACTN</name>
<feature type="transmembrane region" description="Helical" evidence="7">
    <location>
        <begin position="152"/>
        <end position="172"/>
    </location>
</feature>
<evidence type="ECO:0000256" key="5">
    <source>
        <dbReference type="ARBA" id="ARBA00022989"/>
    </source>
</evidence>
<feature type="transmembrane region" description="Helical" evidence="7">
    <location>
        <begin position="178"/>
        <end position="200"/>
    </location>
</feature>
<dbReference type="GO" id="GO:0022857">
    <property type="term" value="F:transmembrane transporter activity"/>
    <property type="evidence" value="ECO:0007669"/>
    <property type="project" value="InterPro"/>
</dbReference>
<evidence type="ECO:0000313" key="10">
    <source>
        <dbReference type="Proteomes" id="UP000199360"/>
    </source>
</evidence>